<gene>
    <name evidence="1" type="ORF">QYF61_027921</name>
</gene>
<organism evidence="1 2">
    <name type="scientific">Mycteria americana</name>
    <name type="common">Wood stork</name>
    <dbReference type="NCBI Taxonomy" id="33587"/>
    <lineage>
        <taxon>Eukaryota</taxon>
        <taxon>Metazoa</taxon>
        <taxon>Chordata</taxon>
        <taxon>Craniata</taxon>
        <taxon>Vertebrata</taxon>
        <taxon>Euteleostomi</taxon>
        <taxon>Archelosauria</taxon>
        <taxon>Archosauria</taxon>
        <taxon>Dinosauria</taxon>
        <taxon>Saurischia</taxon>
        <taxon>Theropoda</taxon>
        <taxon>Coelurosauria</taxon>
        <taxon>Aves</taxon>
        <taxon>Neognathae</taxon>
        <taxon>Neoaves</taxon>
        <taxon>Aequornithes</taxon>
        <taxon>Ciconiiformes</taxon>
        <taxon>Ciconiidae</taxon>
        <taxon>Mycteria</taxon>
    </lineage>
</organism>
<dbReference type="AlphaFoldDB" id="A0AAN7NK08"/>
<sequence>MRKPSTTLLKAPLNLTLNTCNDGSSTASLGDLFLCLTNLIALLKVSLHLSYKPLLHIERLQYDSPEPSLLQAEQPQLSQPFFIAEPRIQLAFWAARGCCQLMSNFLSPSILKPFSTGLLSIHSFPSLCRSLHLALLNFMRFTWAHSSSLSRSLWMTSLPSSKSTALLSLVSSANLLRVHSIPLSVSLMKTLNSTHPTIDYKSLDVAIKPTPYPSNGPEVQSPGTSPDCHDFSNIVESGLATALANSQRTLGCIWSGPMGLHMFRFLRNEASHAFPENNMNKRSLRLVSEPNCIKSHENVVIDITVLDQNLENAQDRICDDSSAKYYKLTVHYCQHISLLFLWGCCSLARNSQVLGRSVPFSREATSGDAYQHCH</sequence>
<evidence type="ECO:0000313" key="2">
    <source>
        <dbReference type="Proteomes" id="UP001333110"/>
    </source>
</evidence>
<comment type="caution">
    <text evidence="1">The sequence shown here is derived from an EMBL/GenBank/DDBJ whole genome shotgun (WGS) entry which is preliminary data.</text>
</comment>
<dbReference type="Proteomes" id="UP001333110">
    <property type="component" value="Unassembled WGS sequence"/>
</dbReference>
<dbReference type="EMBL" id="JAUNZN010000009">
    <property type="protein sequence ID" value="KAK4817090.1"/>
    <property type="molecule type" value="Genomic_DNA"/>
</dbReference>
<name>A0AAN7NK08_MYCAM</name>
<keyword evidence="2" id="KW-1185">Reference proteome</keyword>
<reference evidence="1 2" key="1">
    <citation type="journal article" date="2023" name="J. Hered.">
        <title>Chromosome-level genome of the wood stork (Mycteria americana) provides insight into avian chromosome evolution.</title>
        <authorList>
            <person name="Flamio R. Jr."/>
            <person name="Ramstad K.M."/>
        </authorList>
    </citation>
    <scope>NUCLEOTIDE SEQUENCE [LARGE SCALE GENOMIC DNA]</scope>
    <source>
        <strain evidence="1">JAX WOST 10</strain>
    </source>
</reference>
<evidence type="ECO:0000313" key="1">
    <source>
        <dbReference type="EMBL" id="KAK4817090.1"/>
    </source>
</evidence>
<protein>
    <submittedName>
        <fullName evidence="1">Uncharacterized protein</fullName>
    </submittedName>
</protein>
<proteinExistence type="predicted"/>
<accession>A0AAN7NK08</accession>